<name>A0A1H2S2P7_9GAMM</name>
<evidence type="ECO:0000256" key="4">
    <source>
        <dbReference type="HAMAP-Rule" id="MF_01082"/>
    </source>
</evidence>
<dbReference type="EC" id="5.4.99.27" evidence="4"/>
<evidence type="ECO:0000259" key="5">
    <source>
        <dbReference type="PROSITE" id="PS50984"/>
    </source>
</evidence>
<comment type="catalytic activity">
    <reaction evidence="4">
        <text>uridine(13) in tRNA = pseudouridine(13) in tRNA</text>
        <dbReference type="Rhea" id="RHEA:42540"/>
        <dbReference type="Rhea" id="RHEA-COMP:10105"/>
        <dbReference type="Rhea" id="RHEA-COMP:10106"/>
        <dbReference type="ChEBI" id="CHEBI:65314"/>
        <dbReference type="ChEBI" id="CHEBI:65315"/>
        <dbReference type="EC" id="5.4.99.27"/>
    </reaction>
</comment>
<dbReference type="InterPro" id="IPR042214">
    <property type="entry name" value="TruD_catalytic"/>
</dbReference>
<evidence type="ECO:0000256" key="1">
    <source>
        <dbReference type="ARBA" id="ARBA00007953"/>
    </source>
</evidence>
<dbReference type="InterPro" id="IPR020119">
    <property type="entry name" value="PsdUridine_synth_TruD_CS"/>
</dbReference>
<dbReference type="InterPro" id="IPR050170">
    <property type="entry name" value="TruD_pseudoU_synthase"/>
</dbReference>
<dbReference type="Gene3D" id="3.30.2350.20">
    <property type="entry name" value="TruD, catalytic domain"/>
    <property type="match status" value="1"/>
</dbReference>
<sequence length="361" mass="40461">MSEVVEAALSAHSWPPSWPRAYSRGEERILPAGEYRMSPDDFRVEENLGFTPEGAGEHLWLWIEKRGVSTPEMVRRLADYFEVSHRDVGYSGMKDRHAVTRQWFSVALPGRQVPQDVAVALGTREGDMGIDVLEQMRHRRKLKRGVHRGNRFVLRLHGDVVSDPGMESRWQSMCREGVPNYVGPQRFGPEGRNLARARTVLTKGWRKRDDRQGMLLSAARSYLFNQQLAARIRDGNWSTPLAGEVAILDGSSSQFRIDSVDDALRLRARELDIHPSGVLWGVGASMACSQAARYEAVVEDEPSLARGLEKAGVRLGHRALRVRLTAPTLTRDAGALCLSFELPRGSFATSVLRELMTHPTL</sequence>
<keyword evidence="3 4" id="KW-0413">Isomerase</keyword>
<comment type="function">
    <text evidence="4">Responsible for synthesis of pseudouridine from uracil-13 in transfer RNAs.</text>
</comment>
<dbReference type="Proteomes" id="UP000198500">
    <property type="component" value="Unassembled WGS sequence"/>
</dbReference>
<gene>
    <name evidence="4" type="primary">truD</name>
    <name evidence="6" type="ORF">SAMN05443545_101457</name>
</gene>
<dbReference type="EMBL" id="FNNI01000001">
    <property type="protein sequence ID" value="SDW25826.1"/>
    <property type="molecule type" value="Genomic_DNA"/>
</dbReference>
<accession>A0A1H2S2P7</accession>
<dbReference type="SUPFAM" id="SSF55120">
    <property type="entry name" value="Pseudouridine synthase"/>
    <property type="match status" value="1"/>
</dbReference>
<evidence type="ECO:0000256" key="2">
    <source>
        <dbReference type="ARBA" id="ARBA00022694"/>
    </source>
</evidence>
<evidence type="ECO:0000313" key="7">
    <source>
        <dbReference type="Proteomes" id="UP000198500"/>
    </source>
</evidence>
<dbReference type="RefSeq" id="WP_229806337.1">
    <property type="nucleotide sequence ID" value="NZ_BMXH01000001.1"/>
</dbReference>
<dbReference type="GO" id="GO:0005829">
    <property type="term" value="C:cytosol"/>
    <property type="evidence" value="ECO:0007669"/>
    <property type="project" value="TreeGrafter"/>
</dbReference>
<keyword evidence="2 4" id="KW-0819">tRNA processing</keyword>
<dbReference type="InterPro" id="IPR020103">
    <property type="entry name" value="PsdUridine_synth_cat_dom_sf"/>
</dbReference>
<dbReference type="GO" id="GO:0003723">
    <property type="term" value="F:RNA binding"/>
    <property type="evidence" value="ECO:0007669"/>
    <property type="project" value="InterPro"/>
</dbReference>
<dbReference type="GO" id="GO:0160150">
    <property type="term" value="F:tRNA pseudouridine(13) synthase activity"/>
    <property type="evidence" value="ECO:0007669"/>
    <property type="project" value="UniProtKB-EC"/>
</dbReference>
<proteinExistence type="inferred from homology"/>
<dbReference type="Gene3D" id="3.30.2340.10">
    <property type="entry name" value="TruD, insertion domain"/>
    <property type="match status" value="1"/>
</dbReference>
<evidence type="ECO:0000313" key="6">
    <source>
        <dbReference type="EMBL" id="SDW25826.1"/>
    </source>
</evidence>
<organism evidence="6 7">
    <name type="scientific">Aidingimonas halophila</name>
    <dbReference type="NCBI Taxonomy" id="574349"/>
    <lineage>
        <taxon>Bacteria</taxon>
        <taxon>Pseudomonadati</taxon>
        <taxon>Pseudomonadota</taxon>
        <taxon>Gammaproteobacteria</taxon>
        <taxon>Oceanospirillales</taxon>
        <taxon>Halomonadaceae</taxon>
        <taxon>Aidingimonas</taxon>
    </lineage>
</organism>
<dbReference type="InterPro" id="IPR011760">
    <property type="entry name" value="PsdUridine_synth_TruD_insert"/>
</dbReference>
<dbReference type="Pfam" id="PF01142">
    <property type="entry name" value="TruD"/>
    <property type="match status" value="2"/>
</dbReference>
<dbReference type="PANTHER" id="PTHR47811:SF1">
    <property type="entry name" value="TRNA PSEUDOURIDINE SYNTHASE D"/>
    <property type="match status" value="1"/>
</dbReference>
<dbReference type="PROSITE" id="PS50984">
    <property type="entry name" value="TRUD"/>
    <property type="match status" value="1"/>
</dbReference>
<dbReference type="InterPro" id="IPR001656">
    <property type="entry name" value="PsdUridine_synth_TruD"/>
</dbReference>
<protein>
    <recommendedName>
        <fullName evidence="4">tRNA pseudouridine synthase D</fullName>
        <ecNumber evidence="4">5.4.99.27</ecNumber>
    </recommendedName>
    <alternativeName>
        <fullName evidence="4">tRNA pseudouridine(13) synthase</fullName>
    </alternativeName>
    <alternativeName>
        <fullName evidence="4">tRNA pseudouridylate synthase D</fullName>
    </alternativeName>
    <alternativeName>
        <fullName evidence="4">tRNA-uridine isomerase D</fullName>
    </alternativeName>
</protein>
<dbReference type="PROSITE" id="PS01268">
    <property type="entry name" value="UPF0024"/>
    <property type="match status" value="1"/>
</dbReference>
<dbReference type="PANTHER" id="PTHR47811">
    <property type="entry name" value="TRNA PSEUDOURIDINE SYNTHASE D"/>
    <property type="match status" value="1"/>
</dbReference>
<dbReference type="InterPro" id="IPR043165">
    <property type="entry name" value="TruD_insert_sf"/>
</dbReference>
<feature type="active site" description="Nucleophile" evidence="4">
    <location>
        <position position="95"/>
    </location>
</feature>
<reference evidence="6 7" key="1">
    <citation type="submission" date="2016-10" db="EMBL/GenBank/DDBJ databases">
        <authorList>
            <person name="de Groot N.N."/>
        </authorList>
    </citation>
    <scope>NUCLEOTIDE SEQUENCE [LARGE SCALE GENOMIC DNA]</scope>
    <source>
        <strain evidence="6 7">DSM 19219</strain>
    </source>
</reference>
<dbReference type="AlphaFoldDB" id="A0A1H2S2P7"/>
<dbReference type="STRING" id="574349.SAMN05443545_101457"/>
<dbReference type="GO" id="GO:0031119">
    <property type="term" value="P:tRNA pseudouridine synthesis"/>
    <property type="evidence" value="ECO:0007669"/>
    <property type="project" value="UniProtKB-UniRule"/>
</dbReference>
<evidence type="ECO:0000256" key="3">
    <source>
        <dbReference type="ARBA" id="ARBA00023235"/>
    </source>
</evidence>
<comment type="similarity">
    <text evidence="1 4">Belongs to the pseudouridine synthase TruD family.</text>
</comment>
<dbReference type="HAMAP" id="MF_01082">
    <property type="entry name" value="TruD"/>
    <property type="match status" value="1"/>
</dbReference>
<feature type="domain" description="TRUD" evidence="5">
    <location>
        <begin position="177"/>
        <end position="327"/>
    </location>
</feature>
<keyword evidence="7" id="KW-1185">Reference proteome</keyword>